<dbReference type="SUPFAM" id="SSF53850">
    <property type="entry name" value="Periplasmic binding protein-like II"/>
    <property type="match status" value="1"/>
</dbReference>
<dbReference type="GO" id="GO:0003700">
    <property type="term" value="F:DNA-binding transcription factor activity"/>
    <property type="evidence" value="ECO:0007669"/>
    <property type="project" value="InterPro"/>
</dbReference>
<feature type="domain" description="HTH lysR-type" evidence="5">
    <location>
        <begin position="15"/>
        <end position="72"/>
    </location>
</feature>
<dbReference type="Gene3D" id="1.10.10.10">
    <property type="entry name" value="Winged helix-like DNA-binding domain superfamily/Winged helix DNA-binding domain"/>
    <property type="match status" value="1"/>
</dbReference>
<dbReference type="SUPFAM" id="SSF46785">
    <property type="entry name" value="Winged helix' DNA-binding domain"/>
    <property type="match status" value="1"/>
</dbReference>
<dbReference type="InterPro" id="IPR036390">
    <property type="entry name" value="WH_DNA-bd_sf"/>
</dbReference>
<comment type="similarity">
    <text evidence="1">Belongs to the LysR transcriptional regulatory family.</text>
</comment>
<keyword evidence="3 6" id="KW-0238">DNA-binding</keyword>
<keyword evidence="4" id="KW-0804">Transcription</keyword>
<dbReference type="PANTHER" id="PTHR30126:SF39">
    <property type="entry name" value="HTH-TYPE TRANSCRIPTIONAL REGULATOR CYSL"/>
    <property type="match status" value="1"/>
</dbReference>
<dbReference type="Pfam" id="PF00126">
    <property type="entry name" value="HTH_1"/>
    <property type="match status" value="1"/>
</dbReference>
<evidence type="ECO:0000256" key="3">
    <source>
        <dbReference type="ARBA" id="ARBA00023125"/>
    </source>
</evidence>
<dbReference type="PANTHER" id="PTHR30126">
    <property type="entry name" value="HTH-TYPE TRANSCRIPTIONAL REGULATOR"/>
    <property type="match status" value="1"/>
</dbReference>
<dbReference type="AlphaFoldDB" id="A0A852X4F5"/>
<dbReference type="RefSeq" id="WP_179462706.1">
    <property type="nucleotide sequence ID" value="NZ_JACBZX010000001.1"/>
</dbReference>
<reference evidence="6 7" key="1">
    <citation type="submission" date="2020-07" db="EMBL/GenBank/DDBJ databases">
        <title>Sequencing the genomes of 1000 actinobacteria strains.</title>
        <authorList>
            <person name="Klenk H.-P."/>
        </authorList>
    </citation>
    <scope>NUCLEOTIDE SEQUENCE [LARGE SCALE GENOMIC DNA]</scope>
    <source>
        <strain evidence="6 7">DSM 24723</strain>
    </source>
</reference>
<evidence type="ECO:0000256" key="1">
    <source>
        <dbReference type="ARBA" id="ARBA00009437"/>
    </source>
</evidence>
<gene>
    <name evidence="6" type="ORF">BJY28_001796</name>
</gene>
<accession>A0A852X4F5</accession>
<dbReference type="Pfam" id="PF03466">
    <property type="entry name" value="LysR_substrate"/>
    <property type="match status" value="1"/>
</dbReference>
<dbReference type="InterPro" id="IPR036388">
    <property type="entry name" value="WH-like_DNA-bd_sf"/>
</dbReference>
<name>A0A852X4F5_9MICO</name>
<evidence type="ECO:0000313" key="7">
    <source>
        <dbReference type="Proteomes" id="UP000592181"/>
    </source>
</evidence>
<comment type="caution">
    <text evidence="6">The sequence shown here is derived from an EMBL/GenBank/DDBJ whole genome shotgun (WGS) entry which is preliminary data.</text>
</comment>
<proteinExistence type="inferred from homology"/>
<dbReference type="InterPro" id="IPR000847">
    <property type="entry name" value="LysR_HTH_N"/>
</dbReference>
<dbReference type="EMBL" id="JACBZX010000001">
    <property type="protein sequence ID" value="NYG37327.1"/>
    <property type="molecule type" value="Genomic_DNA"/>
</dbReference>
<dbReference type="PROSITE" id="PS50931">
    <property type="entry name" value="HTH_LYSR"/>
    <property type="match status" value="1"/>
</dbReference>
<evidence type="ECO:0000256" key="4">
    <source>
        <dbReference type="ARBA" id="ARBA00023163"/>
    </source>
</evidence>
<organism evidence="6 7">
    <name type="scientific">Janibacter alkaliphilus</name>
    <dbReference type="NCBI Taxonomy" id="1069963"/>
    <lineage>
        <taxon>Bacteria</taxon>
        <taxon>Bacillati</taxon>
        <taxon>Actinomycetota</taxon>
        <taxon>Actinomycetes</taxon>
        <taxon>Micrococcales</taxon>
        <taxon>Intrasporangiaceae</taxon>
        <taxon>Janibacter</taxon>
    </lineage>
</organism>
<evidence type="ECO:0000256" key="2">
    <source>
        <dbReference type="ARBA" id="ARBA00023015"/>
    </source>
</evidence>
<keyword evidence="7" id="KW-1185">Reference proteome</keyword>
<dbReference type="Proteomes" id="UP000592181">
    <property type="component" value="Unassembled WGS sequence"/>
</dbReference>
<dbReference type="GO" id="GO:0000976">
    <property type="term" value="F:transcription cis-regulatory region binding"/>
    <property type="evidence" value="ECO:0007669"/>
    <property type="project" value="TreeGrafter"/>
</dbReference>
<evidence type="ECO:0000313" key="6">
    <source>
        <dbReference type="EMBL" id="NYG37327.1"/>
    </source>
</evidence>
<keyword evidence="2" id="KW-0805">Transcription regulation</keyword>
<dbReference type="InterPro" id="IPR005119">
    <property type="entry name" value="LysR_subst-bd"/>
</dbReference>
<protein>
    <submittedName>
        <fullName evidence="6">DNA-binding transcriptional LysR family regulator</fullName>
    </submittedName>
</protein>
<evidence type="ECO:0000259" key="5">
    <source>
        <dbReference type="PROSITE" id="PS50931"/>
    </source>
</evidence>
<sequence>MDAAARQPLELAHVPDLDGLLALVLVAESGSMSAAATRLGISQQAVSARVRTAEGVLGVAVFQRSTQGVRLTPSGQVVVTWAHDVLRAASTLSTGVAGLRPATRTTTRVAASNTVSECLLPAWAAQLRTRHPQVRVQVHPGNSEEVLTRVADGESDLGFVECPSIPRSLSSRTVAQDELVVVVAPDHPWARRRRGITRAELARTPLVLRERGSGTRRTLELGLEQMVEPAHEVTSTAAARSLVQVTGSPAVLSSLAVEAELAAGSLHRVTVSDLRLPRRLRAVWHPRQRPTGVTADLLALAAPRRPTSG</sequence>
<dbReference type="Gene3D" id="3.40.190.10">
    <property type="entry name" value="Periplasmic binding protein-like II"/>
    <property type="match status" value="2"/>
</dbReference>